<proteinExistence type="predicted"/>
<accession>A0A151J743</accession>
<dbReference type="Proteomes" id="UP000078492">
    <property type="component" value="Unassembled WGS sequence"/>
</dbReference>
<keyword evidence="1" id="KW-0732">Signal</keyword>
<feature type="chain" id="PRO_5007582515" description="Single domain-containing protein" evidence="1">
    <location>
        <begin position="26"/>
        <end position="93"/>
    </location>
</feature>
<keyword evidence="3" id="KW-1185">Reference proteome</keyword>
<protein>
    <recommendedName>
        <fullName evidence="4">Single domain-containing protein</fullName>
    </recommendedName>
</protein>
<reference evidence="2 3" key="1">
    <citation type="submission" date="2015-09" db="EMBL/GenBank/DDBJ databases">
        <title>Trachymyrmex cornetzi WGS genome.</title>
        <authorList>
            <person name="Nygaard S."/>
            <person name="Hu H."/>
            <person name="Boomsma J."/>
            <person name="Zhang G."/>
        </authorList>
    </citation>
    <scope>NUCLEOTIDE SEQUENCE [LARGE SCALE GENOMIC DNA]</scope>
    <source>
        <strain evidence="2">Tcor2-1</strain>
        <tissue evidence="2">Whole body</tissue>
    </source>
</reference>
<feature type="signal peptide" evidence="1">
    <location>
        <begin position="1"/>
        <end position="25"/>
    </location>
</feature>
<dbReference type="EMBL" id="KQ979796">
    <property type="protein sequence ID" value="KYN19104.1"/>
    <property type="molecule type" value="Genomic_DNA"/>
</dbReference>
<dbReference type="AlphaFoldDB" id="A0A151J743"/>
<gene>
    <name evidence="2" type="ORF">ALC57_08594</name>
</gene>
<evidence type="ECO:0000313" key="2">
    <source>
        <dbReference type="EMBL" id="KYN19104.1"/>
    </source>
</evidence>
<name>A0A151J743_9HYME</name>
<organism evidence="2 3">
    <name type="scientific">Trachymyrmex cornetzi</name>
    <dbReference type="NCBI Taxonomy" id="471704"/>
    <lineage>
        <taxon>Eukaryota</taxon>
        <taxon>Metazoa</taxon>
        <taxon>Ecdysozoa</taxon>
        <taxon>Arthropoda</taxon>
        <taxon>Hexapoda</taxon>
        <taxon>Insecta</taxon>
        <taxon>Pterygota</taxon>
        <taxon>Neoptera</taxon>
        <taxon>Endopterygota</taxon>
        <taxon>Hymenoptera</taxon>
        <taxon>Apocrita</taxon>
        <taxon>Aculeata</taxon>
        <taxon>Formicoidea</taxon>
        <taxon>Formicidae</taxon>
        <taxon>Myrmicinae</taxon>
        <taxon>Trachymyrmex</taxon>
    </lineage>
</organism>
<evidence type="ECO:0008006" key="4">
    <source>
        <dbReference type="Google" id="ProtNLM"/>
    </source>
</evidence>
<evidence type="ECO:0000313" key="3">
    <source>
        <dbReference type="Proteomes" id="UP000078492"/>
    </source>
</evidence>
<feature type="non-terminal residue" evidence="2">
    <location>
        <position position="1"/>
    </location>
</feature>
<evidence type="ECO:0000256" key="1">
    <source>
        <dbReference type="SAM" id="SignalP"/>
    </source>
</evidence>
<sequence length="93" mass="10879">RYIEMHLSTLLFLIIMCTFAHSAVGITEIDSDSVYFPDQTDYIKLSTRCKDNMILWPGTYRCYKEGEQGPCNVGRVLTFNRRLLKPYCKDLIF</sequence>